<dbReference type="PROSITE" id="PS50043">
    <property type="entry name" value="HTH_LUXR_2"/>
    <property type="match status" value="1"/>
</dbReference>
<dbReference type="PANTHER" id="PTHR16305:SF35">
    <property type="entry name" value="TRANSCRIPTIONAL ACTIVATOR DOMAIN"/>
    <property type="match status" value="1"/>
</dbReference>
<dbReference type="PRINTS" id="PR00038">
    <property type="entry name" value="HTHLUXR"/>
</dbReference>
<dbReference type="InterPro" id="IPR011990">
    <property type="entry name" value="TPR-like_helical_dom_sf"/>
</dbReference>
<feature type="domain" description="HTH luxR-type" evidence="3">
    <location>
        <begin position="810"/>
        <end position="876"/>
    </location>
</feature>
<dbReference type="PANTHER" id="PTHR16305">
    <property type="entry name" value="TESTICULAR SOLUBLE ADENYLYL CYCLASE"/>
    <property type="match status" value="1"/>
</dbReference>
<dbReference type="SUPFAM" id="SSF52540">
    <property type="entry name" value="P-loop containing nucleoside triphosphate hydrolases"/>
    <property type="match status" value="1"/>
</dbReference>
<dbReference type="EMBL" id="SOCP01000009">
    <property type="protein sequence ID" value="TDV47984.1"/>
    <property type="molecule type" value="Genomic_DNA"/>
</dbReference>
<dbReference type="RefSeq" id="WP_133905260.1">
    <property type="nucleotide sequence ID" value="NZ_SOCP01000009.1"/>
</dbReference>
<dbReference type="InterPro" id="IPR041664">
    <property type="entry name" value="AAA_16"/>
</dbReference>
<dbReference type="Gene3D" id="1.25.40.10">
    <property type="entry name" value="Tetratricopeptide repeat domain"/>
    <property type="match status" value="1"/>
</dbReference>
<evidence type="ECO:0000313" key="4">
    <source>
        <dbReference type="EMBL" id="TDV47984.1"/>
    </source>
</evidence>
<evidence type="ECO:0000259" key="3">
    <source>
        <dbReference type="PROSITE" id="PS50043"/>
    </source>
</evidence>
<dbReference type="SMART" id="SM00382">
    <property type="entry name" value="AAA"/>
    <property type="match status" value="1"/>
</dbReference>
<dbReference type="CDD" id="cd06170">
    <property type="entry name" value="LuxR_C_like"/>
    <property type="match status" value="1"/>
</dbReference>
<dbReference type="InterPro" id="IPR027417">
    <property type="entry name" value="P-loop_NTPase"/>
</dbReference>
<dbReference type="GO" id="GO:0003677">
    <property type="term" value="F:DNA binding"/>
    <property type="evidence" value="ECO:0007669"/>
    <property type="project" value="InterPro"/>
</dbReference>
<dbReference type="AlphaFoldDB" id="A0A4R7VFG6"/>
<keyword evidence="1" id="KW-0547">Nucleotide-binding</keyword>
<dbReference type="SMART" id="SM00421">
    <property type="entry name" value="HTH_LUXR"/>
    <property type="match status" value="1"/>
</dbReference>
<dbReference type="OrthoDB" id="3178131at2"/>
<protein>
    <submittedName>
        <fullName evidence="4">ATP/maltotriose-dependent transcriptional regulator MalT</fullName>
    </submittedName>
</protein>
<dbReference type="GO" id="GO:0004016">
    <property type="term" value="F:adenylate cyclase activity"/>
    <property type="evidence" value="ECO:0007669"/>
    <property type="project" value="TreeGrafter"/>
</dbReference>
<sequence length="877" mass="89894">MPVRPAEPGLVGRDRQLAAVRAGLVRARAGDTALLLVHGGPGSGKTALLDACAVAVEASVRRVTCGPDVVSAIATLLADAPDRPGTPPSCRYPDHVRTLTATGPLVLLLDDAHRCDPGSVEVLDLLVRRGSGLLVVAAVAAVGGIGARPPGWGVVAPRCQPLDLPPLDLPDVAELVRRRWQRPGDEAFVAACLRGAGGNPLALRMILDRVGNGPPVAGRATAVLAAGCAVLAELLPGRLAQHTEETRAVSEAVAVLGRTDAESIAMLAGVSETVVASAFAALCADGVLGVADLDTLRAALLADLPPARLRWWHARAARLLADAGRPAGEIAAHLLALPEVGEPWMRAILREAAATAPDRDTAACYLDHALAADPVDVPTLVDYVRTAGEADPHTAHRLLRAGLERTTGVRERAELAIELAWLTPAAAGAPSVVPTLAAALADLDATLGVRPTGPDRELRVRGEAARLAAGWTRPPVTAGGPVPAGDTPAERDLLALRAFTDMLTARAADVAAARATAALAEPGTLRWPHAAAAYALAVAGDVPAALTGLDRVLASAGPTGWTRTLAGMLRALVLADAGDAPAAVADAERAVTAMDSVDTARVALATAHVRQGDLAAAVRVLPETDPDVPVLGHPLSLVVRAAAAEDAGDLDGALTHLNRCGAVLTELGVENPLVAPWWVAAARLLAATGRSTAAADLAAEGADAAARWGTGNGRGLALFAAGTVELAQDPKAGRDVLAEAVELLETGAAAWYLALAELALGEAALRTGDRVGARKVFRAAADGAVRCGYRGVAVQARARLVAAGGRVHRVPGGTDTLTHAERRVAELATAGATNREIADRLLITVRTVETHLTSLYRKLGVAGRSALHVAIMERDRS</sequence>
<evidence type="ECO:0000256" key="2">
    <source>
        <dbReference type="ARBA" id="ARBA00022840"/>
    </source>
</evidence>
<evidence type="ECO:0000313" key="5">
    <source>
        <dbReference type="Proteomes" id="UP000294927"/>
    </source>
</evidence>
<accession>A0A4R7VFG6</accession>
<dbReference type="InterPro" id="IPR000792">
    <property type="entry name" value="Tscrpt_reg_LuxR_C"/>
</dbReference>
<dbReference type="InterPro" id="IPR016032">
    <property type="entry name" value="Sig_transdc_resp-reg_C-effctor"/>
</dbReference>
<dbReference type="GO" id="GO:0005737">
    <property type="term" value="C:cytoplasm"/>
    <property type="evidence" value="ECO:0007669"/>
    <property type="project" value="TreeGrafter"/>
</dbReference>
<dbReference type="GO" id="GO:0006355">
    <property type="term" value="P:regulation of DNA-templated transcription"/>
    <property type="evidence" value="ECO:0007669"/>
    <property type="project" value="InterPro"/>
</dbReference>
<evidence type="ECO:0000256" key="1">
    <source>
        <dbReference type="ARBA" id="ARBA00022741"/>
    </source>
</evidence>
<dbReference type="InterPro" id="IPR003593">
    <property type="entry name" value="AAA+_ATPase"/>
</dbReference>
<dbReference type="SUPFAM" id="SSF48452">
    <property type="entry name" value="TPR-like"/>
    <property type="match status" value="1"/>
</dbReference>
<name>A0A4R7VFG6_9PSEU</name>
<keyword evidence="5" id="KW-1185">Reference proteome</keyword>
<dbReference type="GO" id="GO:0005524">
    <property type="term" value="F:ATP binding"/>
    <property type="evidence" value="ECO:0007669"/>
    <property type="project" value="UniProtKB-KW"/>
</dbReference>
<dbReference type="InterPro" id="IPR036388">
    <property type="entry name" value="WH-like_DNA-bd_sf"/>
</dbReference>
<dbReference type="Pfam" id="PF00196">
    <property type="entry name" value="GerE"/>
    <property type="match status" value="1"/>
</dbReference>
<gene>
    <name evidence="4" type="ORF">CLV71_109228</name>
</gene>
<comment type="caution">
    <text evidence="4">The sequence shown here is derived from an EMBL/GenBank/DDBJ whole genome shotgun (WGS) entry which is preliminary data.</text>
</comment>
<dbReference type="Gene3D" id="1.10.10.10">
    <property type="entry name" value="Winged helix-like DNA-binding domain superfamily/Winged helix DNA-binding domain"/>
    <property type="match status" value="1"/>
</dbReference>
<dbReference type="SUPFAM" id="SSF46894">
    <property type="entry name" value="C-terminal effector domain of the bipartite response regulators"/>
    <property type="match status" value="1"/>
</dbReference>
<reference evidence="4 5" key="1">
    <citation type="submission" date="2019-03" db="EMBL/GenBank/DDBJ databases">
        <title>Genomic Encyclopedia of Archaeal and Bacterial Type Strains, Phase II (KMG-II): from individual species to whole genera.</title>
        <authorList>
            <person name="Goeker M."/>
        </authorList>
    </citation>
    <scope>NUCLEOTIDE SEQUENCE [LARGE SCALE GENOMIC DNA]</scope>
    <source>
        <strain evidence="4 5">DSM 45499</strain>
    </source>
</reference>
<proteinExistence type="predicted"/>
<dbReference type="Pfam" id="PF13191">
    <property type="entry name" value="AAA_16"/>
    <property type="match status" value="1"/>
</dbReference>
<keyword evidence="2" id="KW-0067">ATP-binding</keyword>
<dbReference type="Proteomes" id="UP000294927">
    <property type="component" value="Unassembled WGS sequence"/>
</dbReference>
<organism evidence="4 5">
    <name type="scientific">Actinophytocola oryzae</name>
    <dbReference type="NCBI Taxonomy" id="502181"/>
    <lineage>
        <taxon>Bacteria</taxon>
        <taxon>Bacillati</taxon>
        <taxon>Actinomycetota</taxon>
        <taxon>Actinomycetes</taxon>
        <taxon>Pseudonocardiales</taxon>
        <taxon>Pseudonocardiaceae</taxon>
    </lineage>
</organism>
<dbReference type="PROSITE" id="PS00622">
    <property type="entry name" value="HTH_LUXR_1"/>
    <property type="match status" value="1"/>
</dbReference>